<feature type="compositionally biased region" description="Acidic residues" evidence="1">
    <location>
        <begin position="177"/>
        <end position="186"/>
    </location>
</feature>
<feature type="compositionally biased region" description="Basic and acidic residues" evidence="1">
    <location>
        <begin position="299"/>
        <end position="314"/>
    </location>
</feature>
<feature type="compositionally biased region" description="Polar residues" evidence="1">
    <location>
        <begin position="10"/>
        <end position="19"/>
    </location>
</feature>
<feature type="compositionally biased region" description="Basic and acidic residues" evidence="1">
    <location>
        <begin position="433"/>
        <end position="443"/>
    </location>
</feature>
<organism evidence="3">
    <name type="scientific">Ditylum brightwellii</name>
    <dbReference type="NCBI Taxonomy" id="49249"/>
    <lineage>
        <taxon>Eukaryota</taxon>
        <taxon>Sar</taxon>
        <taxon>Stramenopiles</taxon>
        <taxon>Ochrophyta</taxon>
        <taxon>Bacillariophyta</taxon>
        <taxon>Mediophyceae</taxon>
        <taxon>Lithodesmiophycidae</taxon>
        <taxon>Lithodesmiales</taxon>
        <taxon>Lithodesmiaceae</taxon>
        <taxon>Ditylum</taxon>
    </lineage>
</organism>
<feature type="region of interest" description="Disordered" evidence="1">
    <location>
        <begin position="45"/>
        <end position="443"/>
    </location>
</feature>
<proteinExistence type="predicted"/>
<dbReference type="AlphaFoldDB" id="A0A6U3PXW5"/>
<evidence type="ECO:0000256" key="1">
    <source>
        <dbReference type="SAM" id="MobiDB-lite"/>
    </source>
</evidence>
<feature type="compositionally biased region" description="Polar residues" evidence="1">
    <location>
        <begin position="380"/>
        <end position="402"/>
    </location>
</feature>
<dbReference type="EMBL" id="HBGN01008627">
    <property type="protein sequence ID" value="CAD9319666.1"/>
    <property type="molecule type" value="Transcribed_RNA"/>
</dbReference>
<accession>A0A6U3PXW5</accession>
<gene>
    <name evidence="3" type="ORF">DBRI1063_LOCUS5539</name>
    <name evidence="4" type="ORF">DBRI1063_LOCUS5540</name>
</gene>
<dbReference type="EMBL" id="HBGN01008628">
    <property type="protein sequence ID" value="CAD9319669.1"/>
    <property type="molecule type" value="Transcribed_RNA"/>
</dbReference>
<dbReference type="PANTHER" id="PTHR35711:SF1">
    <property type="entry name" value="ECTODERMAL, ISOFORM F"/>
    <property type="match status" value="1"/>
</dbReference>
<evidence type="ECO:0000313" key="4">
    <source>
        <dbReference type="EMBL" id="CAD9319669.1"/>
    </source>
</evidence>
<name>A0A6U3PXW5_9STRA</name>
<keyword evidence="2" id="KW-1133">Transmembrane helix</keyword>
<feature type="compositionally biased region" description="Basic and acidic residues" evidence="1">
    <location>
        <begin position="362"/>
        <end position="373"/>
    </location>
</feature>
<evidence type="ECO:0000313" key="3">
    <source>
        <dbReference type="EMBL" id="CAD9319666.1"/>
    </source>
</evidence>
<dbReference type="PANTHER" id="PTHR35711">
    <property type="entry name" value="EXPRESSED PROTEIN"/>
    <property type="match status" value="1"/>
</dbReference>
<keyword evidence="2" id="KW-0472">Membrane</keyword>
<feature type="compositionally biased region" description="Acidic residues" evidence="1">
    <location>
        <begin position="413"/>
        <end position="424"/>
    </location>
</feature>
<feature type="compositionally biased region" description="Polar residues" evidence="1">
    <location>
        <begin position="86"/>
        <end position="120"/>
    </location>
</feature>
<feature type="compositionally biased region" description="Basic and acidic residues" evidence="1">
    <location>
        <begin position="328"/>
        <end position="339"/>
    </location>
</feature>
<evidence type="ECO:0000256" key="2">
    <source>
        <dbReference type="SAM" id="Phobius"/>
    </source>
</evidence>
<protein>
    <submittedName>
        <fullName evidence="3">Uncharacterized protein</fullName>
    </submittedName>
</protein>
<keyword evidence="2" id="KW-0812">Transmembrane</keyword>
<feature type="transmembrane region" description="Helical" evidence="2">
    <location>
        <begin position="597"/>
        <end position="615"/>
    </location>
</feature>
<feature type="compositionally biased region" description="Low complexity" evidence="1">
    <location>
        <begin position="45"/>
        <end position="71"/>
    </location>
</feature>
<feature type="region of interest" description="Disordered" evidence="1">
    <location>
        <begin position="1"/>
        <end position="21"/>
    </location>
</feature>
<reference evidence="3" key="1">
    <citation type="submission" date="2021-01" db="EMBL/GenBank/DDBJ databases">
        <authorList>
            <person name="Corre E."/>
            <person name="Pelletier E."/>
            <person name="Niang G."/>
            <person name="Scheremetjew M."/>
            <person name="Finn R."/>
            <person name="Kale V."/>
            <person name="Holt S."/>
            <person name="Cochrane G."/>
            <person name="Meng A."/>
            <person name="Brown T."/>
            <person name="Cohen L."/>
        </authorList>
    </citation>
    <scope>NUCLEOTIDE SEQUENCE</scope>
    <source>
        <strain evidence="3">Pop2</strain>
    </source>
</reference>
<sequence length="698" mass="79491">MKLMTKQEHNTMQTKQNQHQQRRRIQMKLLLFICNSCLLVSSSSSPSSSSSYYQQYNPQQQYQQSSQYQSSFPPPPPPPPGDDDPNNNNENQWVDTDMGQTPAQYDDWSTQTGAETYTTSAPPPDGMMNYNEEEEKETTYASSFDFSTGVEEALDEEEEDKSKENGEEQQQNNDDKDANEENEYDNESFPRRRFSSRGNDPEMRRRPPPPRRRFDDDGDDFDMRRRSPPPSRRRFDDFSDDEEDYGRRRRAPPRRRDEESDDDDFLLRGDSKRRGGGGGDEEEESNPKKKRSLFSLGRNKKDDKEDIREDDDRRRRGPPPPSQQRPIRPPDRRPLDRNSRPPPGFGPGRPALGRPGPGGRPDLGRPDRDRRPPDDEDDASTTSTPKNTAAATASVNIVNTEKTPIHYRFQSNEGDDDEESDYDDDGRRRRRRNENSESPRKDAVTQYMSTKRGSVSVRMSSAFVGFSMGGFLGKSIMNNPKPLSQILCILFFLMGFLRNDYGELSRALGLALILTIRRTTNVRKRYPTAPHLKALLRAGQRKPFPPLDGDDEKENPWRYQPVYNDDPDFRMPYALIAMVLVGSIAGGNIHLPLFPAWIGGIGGAALLAFLTVSTGSSRGDLARAMGMRVVSLAEEALNINKDLRVFRKVGTVSGLIFDKILIIDRKHRVKDRIIQGFTWIYDKASNTAAQVQADIKEQ</sequence>